<dbReference type="SUPFAM" id="SSF56801">
    <property type="entry name" value="Acetyl-CoA synthetase-like"/>
    <property type="match status" value="1"/>
</dbReference>
<evidence type="ECO:0000313" key="3">
    <source>
        <dbReference type="Proteomes" id="UP000887116"/>
    </source>
</evidence>
<dbReference type="AlphaFoldDB" id="A0A8X6G6Z7"/>
<name>A0A8X6G6Z7_TRICU</name>
<dbReference type="PANTHER" id="PTHR42921:SF1">
    <property type="entry name" value="ACETOACETYL-COA SYNTHETASE"/>
    <property type="match status" value="1"/>
</dbReference>
<dbReference type="InterPro" id="IPR000873">
    <property type="entry name" value="AMP-dep_synth/lig_dom"/>
</dbReference>
<dbReference type="OrthoDB" id="6433872at2759"/>
<dbReference type="Pfam" id="PF00501">
    <property type="entry name" value="AMP-binding"/>
    <property type="match status" value="1"/>
</dbReference>
<dbReference type="Proteomes" id="UP000887116">
    <property type="component" value="Unassembled WGS sequence"/>
</dbReference>
<dbReference type="GO" id="GO:0030729">
    <property type="term" value="F:acetoacetate-CoA ligase activity"/>
    <property type="evidence" value="ECO:0007669"/>
    <property type="project" value="TreeGrafter"/>
</dbReference>
<dbReference type="PROSITE" id="PS00455">
    <property type="entry name" value="AMP_BINDING"/>
    <property type="match status" value="1"/>
</dbReference>
<protein>
    <submittedName>
        <fullName evidence="2">Acetoacetyl-CoA synthetase</fullName>
    </submittedName>
</protein>
<accession>A0A8X6G6Z7</accession>
<dbReference type="EMBL" id="BMAO01014555">
    <property type="protein sequence ID" value="GFQ95714.1"/>
    <property type="molecule type" value="Genomic_DNA"/>
</dbReference>
<evidence type="ECO:0000259" key="1">
    <source>
        <dbReference type="Pfam" id="PF00501"/>
    </source>
</evidence>
<comment type="caution">
    <text evidence="2">The sequence shown here is derived from an EMBL/GenBank/DDBJ whole genome shotgun (WGS) entry which is preliminary data.</text>
</comment>
<dbReference type="InterPro" id="IPR020845">
    <property type="entry name" value="AMP-binding_CS"/>
</dbReference>
<dbReference type="InterPro" id="IPR042099">
    <property type="entry name" value="ANL_N_sf"/>
</dbReference>
<keyword evidence="3" id="KW-1185">Reference proteome</keyword>
<dbReference type="PANTHER" id="PTHR42921">
    <property type="entry name" value="ACETOACETYL-COA SYNTHETASE"/>
    <property type="match status" value="1"/>
</dbReference>
<reference evidence="2" key="1">
    <citation type="submission" date="2020-07" db="EMBL/GenBank/DDBJ databases">
        <title>Multicomponent nature underlies the extraordinary mechanical properties of spider dragline silk.</title>
        <authorList>
            <person name="Kono N."/>
            <person name="Nakamura H."/>
            <person name="Mori M."/>
            <person name="Yoshida Y."/>
            <person name="Ohtoshi R."/>
            <person name="Malay A.D."/>
            <person name="Moran D.A.P."/>
            <person name="Tomita M."/>
            <person name="Numata K."/>
            <person name="Arakawa K."/>
        </authorList>
    </citation>
    <scope>NUCLEOTIDE SEQUENCE</scope>
</reference>
<feature type="domain" description="AMP-dependent synthetase/ligase" evidence="1">
    <location>
        <begin position="1"/>
        <end position="311"/>
    </location>
</feature>
<proteinExistence type="predicted"/>
<gene>
    <name evidence="2" type="primary">AACS</name>
    <name evidence="2" type="ORF">TNCT_529971</name>
</gene>
<evidence type="ECO:0000313" key="2">
    <source>
        <dbReference type="EMBL" id="GFQ95714.1"/>
    </source>
</evidence>
<dbReference type="Gene3D" id="3.40.50.12780">
    <property type="entry name" value="N-terminal domain of ligase-like"/>
    <property type="match status" value="1"/>
</dbReference>
<organism evidence="2 3">
    <name type="scientific">Trichonephila clavata</name>
    <name type="common">Joro spider</name>
    <name type="synonym">Nephila clavata</name>
    <dbReference type="NCBI Taxonomy" id="2740835"/>
    <lineage>
        <taxon>Eukaryota</taxon>
        <taxon>Metazoa</taxon>
        <taxon>Ecdysozoa</taxon>
        <taxon>Arthropoda</taxon>
        <taxon>Chelicerata</taxon>
        <taxon>Arachnida</taxon>
        <taxon>Araneae</taxon>
        <taxon>Araneomorphae</taxon>
        <taxon>Entelegynae</taxon>
        <taxon>Araneoidea</taxon>
        <taxon>Nephilidae</taxon>
        <taxon>Trichonephila</taxon>
    </lineage>
</organism>
<sequence>MSNRKEAVYGMLAATSIGAIWGGPQPFLGSRAASIVVKRLEPKFLIAVDRFLDNGEEHSIMDNLSFIAENAPTLEKIIIVPTKEETLSCDISNIPNSCFLGSFLESGKTQNGETPDIVFEQLPFDHPVSVVFTSGTTGMPKGAVHSAGALLGPLMHFTLHANLKSGDVFHNIFAHGCTLWNFHVACLSLGIKLLLQNGTVYCMQDGSNFWDVLSEHKVAYTFLLASMVDKLEKMNAYPDPSNRNFEHLKVISMGGSPVKTANFQYIQKIVDANTLITILYGSTETRGHFTGIEYNLPIYAPEIQVPSLGIKCQCVNSKG</sequence>